<proteinExistence type="predicted"/>
<protein>
    <submittedName>
        <fullName evidence="1">Uncharacterized protein</fullName>
    </submittedName>
</protein>
<evidence type="ECO:0000313" key="1">
    <source>
        <dbReference type="EMBL" id="KAI3904688.1"/>
    </source>
</evidence>
<reference evidence="1" key="1">
    <citation type="submission" date="2022-04" db="EMBL/GenBank/DDBJ databases">
        <title>A functionally conserved STORR gene fusion in Papaver species that diverged 16.8 million years ago.</title>
        <authorList>
            <person name="Catania T."/>
        </authorList>
    </citation>
    <scope>NUCLEOTIDE SEQUENCE</scope>
    <source>
        <strain evidence="1">S-188037</strain>
    </source>
</reference>
<gene>
    <name evidence="1" type="ORF">MKW98_014868</name>
</gene>
<name>A0AAD4SFL8_9MAGN</name>
<sequence length="126" mass="13800">PLNTICSRNLALPHAGPLKFWFLFASDSHGENIFGGFSMIVEAPVPRKDIQISAPSTYLGSLLVSFVFEFLVDGRCGSDKALQHPVMSIEMLCAGIANSSARSQWDKKRHYIIEFLGTPASTKGEL</sequence>
<comment type="caution">
    <text evidence="1">The sequence shown here is derived from an EMBL/GenBank/DDBJ whole genome shotgun (WGS) entry which is preliminary data.</text>
</comment>
<accession>A0AAD4SFL8</accession>
<evidence type="ECO:0000313" key="2">
    <source>
        <dbReference type="Proteomes" id="UP001202328"/>
    </source>
</evidence>
<dbReference type="AlphaFoldDB" id="A0AAD4SFL8"/>
<dbReference type="Proteomes" id="UP001202328">
    <property type="component" value="Unassembled WGS sequence"/>
</dbReference>
<feature type="non-terminal residue" evidence="1">
    <location>
        <position position="126"/>
    </location>
</feature>
<dbReference type="EMBL" id="JAJJMB010011095">
    <property type="protein sequence ID" value="KAI3904688.1"/>
    <property type="molecule type" value="Genomic_DNA"/>
</dbReference>
<organism evidence="1 2">
    <name type="scientific">Papaver atlanticum</name>
    <dbReference type="NCBI Taxonomy" id="357466"/>
    <lineage>
        <taxon>Eukaryota</taxon>
        <taxon>Viridiplantae</taxon>
        <taxon>Streptophyta</taxon>
        <taxon>Embryophyta</taxon>
        <taxon>Tracheophyta</taxon>
        <taxon>Spermatophyta</taxon>
        <taxon>Magnoliopsida</taxon>
        <taxon>Ranunculales</taxon>
        <taxon>Papaveraceae</taxon>
        <taxon>Papaveroideae</taxon>
        <taxon>Papaver</taxon>
    </lineage>
</organism>
<keyword evidence="2" id="KW-1185">Reference proteome</keyword>